<evidence type="ECO:0000313" key="2">
    <source>
        <dbReference type="EMBL" id="QFU96914.1"/>
    </source>
</evidence>
<accession>A0A5P9Q685</accession>
<sequence length="196" mass="20062">MHERQAVVFGVLIAALALVGVGAAGIITGAISSPISKPISTPSVTDDAMTTATPCLAKGTKPVQYAKVTVNVYNASGQPGLARSTSDAMVERGFTVKKVGNSTVDVAAPRIVFGPKGLAQAYTVAAQFKDAKLALDTRKDRSVDVVLGSEAHVLLATKDVHLNAKKAMASAPDCVALAKVKPLLPAPKATKTSSGK</sequence>
<reference evidence="2 3" key="1">
    <citation type="submission" date="2019-10" db="EMBL/GenBank/DDBJ databases">
        <title>Genome sequence of Luteimicrobium xylanilyticum HY-24.</title>
        <authorList>
            <person name="Kim D.Y."/>
            <person name="Park H.-Y."/>
        </authorList>
    </citation>
    <scope>NUCLEOTIDE SEQUENCE [LARGE SCALE GENOMIC DNA]</scope>
    <source>
        <strain evidence="2 3">HY-24</strain>
    </source>
</reference>
<organism evidence="2 3">
    <name type="scientific">Luteimicrobium xylanilyticum</name>
    <dbReference type="NCBI Taxonomy" id="1133546"/>
    <lineage>
        <taxon>Bacteria</taxon>
        <taxon>Bacillati</taxon>
        <taxon>Actinomycetota</taxon>
        <taxon>Actinomycetes</taxon>
        <taxon>Micrococcales</taxon>
        <taxon>Luteimicrobium</taxon>
    </lineage>
</organism>
<gene>
    <name evidence="2" type="ORF">KDY119_00405</name>
</gene>
<evidence type="ECO:0000259" key="1">
    <source>
        <dbReference type="Pfam" id="PF13399"/>
    </source>
</evidence>
<name>A0A5P9Q685_9MICO</name>
<dbReference type="Proteomes" id="UP000326702">
    <property type="component" value="Chromosome"/>
</dbReference>
<keyword evidence="3" id="KW-1185">Reference proteome</keyword>
<dbReference type="InterPro" id="IPR027381">
    <property type="entry name" value="LytR/CpsA/Psr_C"/>
</dbReference>
<dbReference type="KEGG" id="lxl:KDY119_00405"/>
<proteinExistence type="predicted"/>
<protein>
    <recommendedName>
        <fullName evidence="1">LytR/CpsA/Psr regulator C-terminal domain-containing protein</fullName>
    </recommendedName>
</protein>
<dbReference type="OrthoDB" id="3267444at2"/>
<evidence type="ECO:0000313" key="3">
    <source>
        <dbReference type="Proteomes" id="UP000326702"/>
    </source>
</evidence>
<feature type="domain" description="LytR/CpsA/Psr regulator C-terminal" evidence="1">
    <location>
        <begin position="68"/>
        <end position="149"/>
    </location>
</feature>
<dbReference type="Pfam" id="PF13399">
    <property type="entry name" value="LytR_C"/>
    <property type="match status" value="1"/>
</dbReference>
<dbReference type="Gene3D" id="3.30.70.2390">
    <property type="match status" value="1"/>
</dbReference>
<dbReference type="EMBL" id="CP045529">
    <property type="protein sequence ID" value="QFU96914.1"/>
    <property type="molecule type" value="Genomic_DNA"/>
</dbReference>
<dbReference type="AlphaFoldDB" id="A0A5P9Q685"/>